<dbReference type="PANTHER" id="PTHR43155:SF2">
    <property type="entry name" value="CYCLIC DI-GMP PHOSPHODIESTERASE PA4108"/>
    <property type="match status" value="1"/>
</dbReference>
<keyword evidence="4" id="KW-1185">Reference proteome</keyword>
<reference evidence="3 4" key="1">
    <citation type="journal article" date="2013" name="Genome Announc.">
        <title>Draft Genome Sequence of the Cellulolytic, Mesophilic, Anaerobic Bacterium Clostridium termitidis Strain CT1112 (DSM 5398).</title>
        <authorList>
            <person name="Lal S."/>
            <person name="Ramachandran U."/>
            <person name="Zhang X."/>
            <person name="Munir R."/>
            <person name="Sparling R."/>
            <person name="Levin D.B."/>
        </authorList>
    </citation>
    <scope>NUCLEOTIDE SEQUENCE [LARGE SCALE GENOMIC DNA]</scope>
    <source>
        <strain evidence="3 4">CT1112</strain>
    </source>
</reference>
<dbReference type="Pfam" id="PF13487">
    <property type="entry name" value="HD_5"/>
    <property type="match status" value="1"/>
</dbReference>
<dbReference type="STRING" id="1195236.CTER_2241"/>
<sequence length="369" mass="42247">MRHIYITAQSCVAGMLLTEDICTEAGACLIPKGTYITETLEKKVKRFRLKPIQVEIYDDNIVVEEISGFEKDIKKREMSEELTQSYTEAKQEVKEVLDTINSGKSLDSRNVDHALVNIRKNVHDSFDVLKCIDSIRTVDEYTYAHCVNVSLLAMTLAKWLGCDAKSVEEIAKAGLLHDVGKAKVDTNILNKKGSLLPEELEEIQNHTTYGYRMIENMYDISKGIKMAVLMHHERTDGSGYPLGAKDDQIHQYAKVLAIADVYDAMTSDKVYSKRKSVFEVLKYMQDEMANQLDRIMLKVFIERIVCHYIGDYVMLNTGEIGELMHVNPLNPLKPIVKVQNVFVDLTYEKDVELSELLWDYSKYMYTDPR</sequence>
<dbReference type="InterPro" id="IPR003607">
    <property type="entry name" value="HD/PDEase_dom"/>
</dbReference>
<dbReference type="Gene3D" id="1.10.3210.10">
    <property type="entry name" value="Hypothetical protein af1432"/>
    <property type="match status" value="1"/>
</dbReference>
<evidence type="ECO:0000259" key="2">
    <source>
        <dbReference type="PROSITE" id="PS51832"/>
    </source>
</evidence>
<dbReference type="eggNOG" id="COG2206">
    <property type="taxonomic scope" value="Bacteria"/>
</dbReference>
<dbReference type="AlphaFoldDB" id="S0FIJ5"/>
<dbReference type="InterPro" id="IPR006675">
    <property type="entry name" value="HDIG_dom"/>
</dbReference>
<dbReference type="PROSITE" id="PS51831">
    <property type="entry name" value="HD"/>
    <property type="match status" value="1"/>
</dbReference>
<dbReference type="EMBL" id="AORV01000033">
    <property type="protein sequence ID" value="EMS71805.1"/>
    <property type="molecule type" value="Genomic_DNA"/>
</dbReference>
<name>S0FIJ5_RUMCE</name>
<proteinExistence type="predicted"/>
<dbReference type="InterPro" id="IPR037522">
    <property type="entry name" value="HD_GYP_dom"/>
</dbReference>
<evidence type="ECO:0000313" key="3">
    <source>
        <dbReference type="EMBL" id="EMS71805.1"/>
    </source>
</evidence>
<feature type="domain" description="HD-GYP" evidence="2">
    <location>
        <begin position="120"/>
        <end position="316"/>
    </location>
</feature>
<dbReference type="Proteomes" id="UP000014155">
    <property type="component" value="Unassembled WGS sequence"/>
</dbReference>
<accession>S0FIJ5</accession>
<dbReference type="PATRIC" id="fig|1195236.3.peg.2547"/>
<comment type="caution">
    <text evidence="3">The sequence shown here is derived from an EMBL/GenBank/DDBJ whole genome shotgun (WGS) entry which is preliminary data.</text>
</comment>
<dbReference type="PROSITE" id="PS51832">
    <property type="entry name" value="HD_GYP"/>
    <property type="match status" value="1"/>
</dbReference>
<dbReference type="PANTHER" id="PTHR43155">
    <property type="entry name" value="CYCLIC DI-GMP PHOSPHODIESTERASE PA4108-RELATED"/>
    <property type="match status" value="1"/>
</dbReference>
<evidence type="ECO:0000313" key="4">
    <source>
        <dbReference type="Proteomes" id="UP000014155"/>
    </source>
</evidence>
<dbReference type="RefSeq" id="WP_004625786.1">
    <property type="nucleotide sequence ID" value="NZ_AORV01000033.1"/>
</dbReference>
<gene>
    <name evidence="3" type="ORF">CTER_2241</name>
</gene>
<dbReference type="NCBIfam" id="TIGR00277">
    <property type="entry name" value="HDIG"/>
    <property type="match status" value="1"/>
</dbReference>
<dbReference type="SUPFAM" id="SSF109604">
    <property type="entry name" value="HD-domain/PDEase-like"/>
    <property type="match status" value="1"/>
</dbReference>
<dbReference type="SMART" id="SM00471">
    <property type="entry name" value="HDc"/>
    <property type="match status" value="1"/>
</dbReference>
<evidence type="ECO:0000259" key="1">
    <source>
        <dbReference type="PROSITE" id="PS51831"/>
    </source>
</evidence>
<dbReference type="InterPro" id="IPR006674">
    <property type="entry name" value="HD_domain"/>
</dbReference>
<protein>
    <submittedName>
        <fullName evidence="3">Putative domain HDIG</fullName>
    </submittedName>
</protein>
<feature type="domain" description="HD" evidence="1">
    <location>
        <begin position="142"/>
        <end position="265"/>
    </location>
</feature>
<organism evidence="3 4">
    <name type="scientific">Ruminiclostridium cellobioparum subsp. termitidis CT1112</name>
    <dbReference type="NCBI Taxonomy" id="1195236"/>
    <lineage>
        <taxon>Bacteria</taxon>
        <taxon>Bacillati</taxon>
        <taxon>Bacillota</taxon>
        <taxon>Clostridia</taxon>
        <taxon>Eubacteriales</taxon>
        <taxon>Oscillospiraceae</taxon>
        <taxon>Ruminiclostridium</taxon>
    </lineage>
</organism>
<dbReference type="CDD" id="cd00077">
    <property type="entry name" value="HDc"/>
    <property type="match status" value="1"/>
</dbReference>